<dbReference type="InterPro" id="IPR049728">
    <property type="entry name" value="BA3454-like"/>
</dbReference>
<name>A0A024P719_9BACI</name>
<comment type="caution">
    <text evidence="1">The sequence shown here is derived from an EMBL/GenBank/DDBJ whole genome shotgun (WGS) entry which is preliminary data.</text>
</comment>
<dbReference type="NCBIfam" id="NF033491">
    <property type="entry name" value="BA3454_fam"/>
    <property type="match status" value="1"/>
</dbReference>
<dbReference type="OrthoDB" id="2721802at2"/>
<evidence type="ECO:0000313" key="2">
    <source>
        <dbReference type="Proteomes" id="UP000028868"/>
    </source>
</evidence>
<reference evidence="1 2" key="2">
    <citation type="submission" date="2014-05" db="EMBL/GenBank/DDBJ databases">
        <title>Draft genome sequence of Halobacillus karajensis HK-03.</title>
        <authorList>
            <person name="Khelaifia S."/>
            <person name="Croce O."/>
            <person name="Lagier J.C."/>
            <person name="Raoult D."/>
        </authorList>
    </citation>
    <scope>NUCLEOTIDE SEQUENCE [LARGE SCALE GENOMIC DNA]</scope>
    <source>
        <strain evidence="1 2">HD-03</strain>
    </source>
</reference>
<dbReference type="Proteomes" id="UP000028868">
    <property type="component" value="Unassembled WGS sequence"/>
</dbReference>
<organism evidence="1 2">
    <name type="scientific">Halobacillus karajensis</name>
    <dbReference type="NCBI Taxonomy" id="195088"/>
    <lineage>
        <taxon>Bacteria</taxon>
        <taxon>Bacillati</taxon>
        <taxon>Bacillota</taxon>
        <taxon>Bacilli</taxon>
        <taxon>Bacillales</taxon>
        <taxon>Bacillaceae</taxon>
        <taxon>Halobacillus</taxon>
    </lineage>
</organism>
<evidence type="ECO:0008006" key="3">
    <source>
        <dbReference type="Google" id="ProtNLM"/>
    </source>
</evidence>
<dbReference type="RefSeq" id="WP_139254106.1">
    <property type="nucleotide sequence ID" value="NZ_CCDH010000001.1"/>
</dbReference>
<proteinExistence type="predicted"/>
<evidence type="ECO:0000313" key="1">
    <source>
        <dbReference type="EMBL" id="CDQ24568.1"/>
    </source>
</evidence>
<protein>
    <recommendedName>
        <fullName evidence="3">BA3454 family stress response protein</fullName>
    </recommendedName>
</protein>
<gene>
    <name evidence="1" type="ORF">BN983_02856</name>
</gene>
<dbReference type="AlphaFoldDB" id="A0A024P719"/>
<keyword evidence="2" id="KW-1185">Reference proteome</keyword>
<dbReference type="EMBL" id="CCDI010000003">
    <property type="protein sequence ID" value="CDQ24568.1"/>
    <property type="molecule type" value="Genomic_DNA"/>
</dbReference>
<reference evidence="2" key="1">
    <citation type="submission" date="2014-03" db="EMBL/GenBank/DDBJ databases">
        <authorList>
            <person name="Urmite Genomes U."/>
        </authorList>
    </citation>
    <scope>NUCLEOTIDE SEQUENCE [LARGE SCALE GENOMIC DNA]</scope>
    <source>
        <strain evidence="2">HD-03</strain>
    </source>
</reference>
<sequence length="48" mass="5674">MYKYFINVTFKGKIYQTNVIANKNKSEKEVYQIAKKQVLKQWAGQTTT</sequence>
<accession>A0A024P719</accession>